<feature type="non-terminal residue" evidence="1">
    <location>
        <position position="1"/>
    </location>
</feature>
<protein>
    <submittedName>
        <fullName evidence="1">Uncharacterized protein</fullName>
    </submittedName>
</protein>
<gene>
    <name evidence="1" type="ORF">EZS28_027710</name>
</gene>
<dbReference type="EMBL" id="SNRW01010301">
    <property type="protein sequence ID" value="KAA6376764.1"/>
    <property type="molecule type" value="Genomic_DNA"/>
</dbReference>
<comment type="caution">
    <text evidence="1">The sequence shown here is derived from an EMBL/GenBank/DDBJ whole genome shotgun (WGS) entry which is preliminary data.</text>
</comment>
<evidence type="ECO:0000313" key="1">
    <source>
        <dbReference type="EMBL" id="KAA6376764.1"/>
    </source>
</evidence>
<dbReference type="AlphaFoldDB" id="A0A5J4V2N6"/>
<evidence type="ECO:0000313" key="2">
    <source>
        <dbReference type="Proteomes" id="UP000324800"/>
    </source>
</evidence>
<name>A0A5J4V2N6_9EUKA</name>
<reference evidence="1 2" key="1">
    <citation type="submission" date="2019-03" db="EMBL/GenBank/DDBJ databases">
        <title>Single cell metagenomics reveals metabolic interactions within the superorganism composed of flagellate Streblomastix strix and complex community of Bacteroidetes bacteria on its surface.</title>
        <authorList>
            <person name="Treitli S.C."/>
            <person name="Kolisko M."/>
            <person name="Husnik F."/>
            <person name="Keeling P."/>
            <person name="Hampl V."/>
        </authorList>
    </citation>
    <scope>NUCLEOTIDE SEQUENCE [LARGE SCALE GENOMIC DNA]</scope>
    <source>
        <strain evidence="1">ST1C</strain>
    </source>
</reference>
<proteinExistence type="predicted"/>
<accession>A0A5J4V2N6</accession>
<organism evidence="1 2">
    <name type="scientific">Streblomastix strix</name>
    <dbReference type="NCBI Taxonomy" id="222440"/>
    <lineage>
        <taxon>Eukaryota</taxon>
        <taxon>Metamonada</taxon>
        <taxon>Preaxostyla</taxon>
        <taxon>Oxymonadida</taxon>
        <taxon>Streblomastigidae</taxon>
        <taxon>Streblomastix</taxon>
    </lineage>
</organism>
<dbReference type="Proteomes" id="UP000324800">
    <property type="component" value="Unassembled WGS sequence"/>
</dbReference>
<sequence>EGGREGDGSKGYQEFLQSYGVYYQRGEEQEGADDYAQIKEATLALSIVFGVFNSAPTQGEGAIQGKICAYYYYYYIVTVEGGEDDEDDDIVLVVVVTEDNSTQLLFFSRRRRIYRNFNRIRRDDNIIIIIIINTAIANEEDEEEEDEFYSYLQLLAKVGANQFLFAPSIRGDVKKKSSQCLCICSSDIEQEEDEIIYDGVYKTFLDLDLGCTIQGR</sequence>